<dbReference type="PANTHER" id="PTHR10036">
    <property type="entry name" value="CD59 GLYCOPROTEIN"/>
    <property type="match status" value="1"/>
</dbReference>
<dbReference type="SMART" id="SM00134">
    <property type="entry name" value="LU"/>
    <property type="match status" value="2"/>
</dbReference>
<gene>
    <name evidence="5" type="primary">LOC109108448</name>
</gene>
<dbReference type="PANTHER" id="PTHR10036:SF25">
    <property type="entry name" value="HEP21 PROTEIN"/>
    <property type="match status" value="1"/>
</dbReference>
<dbReference type="CDD" id="cd23611">
    <property type="entry name" value="TFP_LU_ECD_THFP5"/>
    <property type="match status" value="2"/>
</dbReference>
<proteinExistence type="predicted"/>
<accession>A0A9Q9W1I7</accession>
<evidence type="ECO:0000313" key="5">
    <source>
        <dbReference type="RefSeq" id="XP_042575119.1"/>
    </source>
</evidence>
<feature type="domain" description="UPAR/Ly6" evidence="4">
    <location>
        <begin position="21"/>
        <end position="101"/>
    </location>
</feature>
<evidence type="ECO:0000256" key="1">
    <source>
        <dbReference type="ARBA" id="ARBA00022729"/>
    </source>
</evidence>
<sequence length="208" mass="22689">MMKVLLLALVLALVLANGSALKCYNCVPGTPGGSCVTTQETCGYKKDTCVSATFTISPYSHFRRCISMADCMILQSSPNIKAKCCQTDLCNTPYKRDRHVCMNSLQLGSASQSRMMKVLLLVLVVALVLTNGSALKCHNCVPRTSGGRCVTTQETCGYKKDTCVAARFISPYSYFQRCISMADCKILQFNPSIEAKCCQTDLCNTPII</sequence>
<dbReference type="InterPro" id="IPR016054">
    <property type="entry name" value="LY6_UPA_recep-like"/>
</dbReference>
<dbReference type="RefSeq" id="XP_042575119.1">
    <property type="nucleotide sequence ID" value="XM_042719185.1"/>
</dbReference>
<evidence type="ECO:0000259" key="4">
    <source>
        <dbReference type="SMART" id="SM00134"/>
    </source>
</evidence>
<feature type="signal peptide" evidence="3">
    <location>
        <begin position="1"/>
        <end position="20"/>
    </location>
</feature>
<name>A0A9Q9W1I7_CYPCA</name>
<evidence type="ECO:0000256" key="3">
    <source>
        <dbReference type="SAM" id="SignalP"/>
    </source>
</evidence>
<dbReference type="AlphaFoldDB" id="A0A9Q9W1I7"/>
<dbReference type="GO" id="GO:0098552">
    <property type="term" value="C:side of membrane"/>
    <property type="evidence" value="ECO:0007669"/>
    <property type="project" value="UniProtKB-KW"/>
</dbReference>
<dbReference type="GeneID" id="109108448"/>
<keyword evidence="2" id="KW-1015">Disulfide bond</keyword>
<dbReference type="Proteomes" id="UP001155660">
    <property type="component" value="Chromosome B2"/>
</dbReference>
<evidence type="ECO:0000256" key="2">
    <source>
        <dbReference type="ARBA" id="ARBA00023157"/>
    </source>
</evidence>
<dbReference type="Pfam" id="PF00021">
    <property type="entry name" value="UPAR_LY6"/>
    <property type="match status" value="2"/>
</dbReference>
<protein>
    <submittedName>
        <fullName evidence="5">Uncharacterized protein LOC109108448</fullName>
    </submittedName>
</protein>
<keyword evidence="1 3" id="KW-0732">Signal</keyword>
<organism evidence="5">
    <name type="scientific">Cyprinus carpio</name>
    <name type="common">Common carp</name>
    <dbReference type="NCBI Taxonomy" id="7962"/>
    <lineage>
        <taxon>Eukaryota</taxon>
        <taxon>Metazoa</taxon>
        <taxon>Chordata</taxon>
        <taxon>Craniata</taxon>
        <taxon>Vertebrata</taxon>
        <taxon>Euteleostomi</taxon>
        <taxon>Actinopterygii</taxon>
        <taxon>Neopterygii</taxon>
        <taxon>Teleostei</taxon>
        <taxon>Ostariophysi</taxon>
        <taxon>Cypriniformes</taxon>
        <taxon>Cyprinidae</taxon>
        <taxon>Cyprininae</taxon>
        <taxon>Cyprinus</taxon>
    </lineage>
</organism>
<reference evidence="5" key="1">
    <citation type="submission" date="2025-08" db="UniProtKB">
        <authorList>
            <consortium name="RefSeq"/>
        </authorList>
    </citation>
    <scope>IDENTIFICATION</scope>
    <source>
        <tissue evidence="5">Muscle</tissue>
    </source>
</reference>
<dbReference type="KEGG" id="ccar:109108448"/>
<dbReference type="OrthoDB" id="8846122at2759"/>
<feature type="chain" id="PRO_5040330587" evidence="3">
    <location>
        <begin position="21"/>
        <end position="208"/>
    </location>
</feature>
<feature type="domain" description="UPAR/Ly6" evidence="4">
    <location>
        <begin position="135"/>
        <end position="208"/>
    </location>
</feature>